<evidence type="ECO:0000313" key="3">
    <source>
        <dbReference type="Proteomes" id="UP000218944"/>
    </source>
</evidence>
<dbReference type="EMBL" id="NSJV01000446">
    <property type="protein sequence ID" value="PAU46550.1"/>
    <property type="molecule type" value="Genomic_DNA"/>
</dbReference>
<dbReference type="RefSeq" id="WP_095582940.1">
    <property type="nucleotide sequence ID" value="NZ_JAJQQS010000026.1"/>
</dbReference>
<dbReference type="GO" id="GO:0003677">
    <property type="term" value="F:DNA binding"/>
    <property type="evidence" value="ECO:0007669"/>
    <property type="project" value="UniProtKB-KW"/>
</dbReference>
<reference evidence="2 3" key="1">
    <citation type="submission" date="2017-08" db="EMBL/GenBank/DDBJ databases">
        <title>Genome sequence of Streptomyces albireticuli NRRL B-1670.</title>
        <authorList>
            <person name="Graham D.E."/>
            <person name="Mahan K.M."/>
            <person name="Klingeman D.M."/>
            <person name="Hettich R.L."/>
            <person name="Parry R.J."/>
            <person name="Spain J.C."/>
        </authorList>
    </citation>
    <scope>NUCLEOTIDE SEQUENCE [LARGE SCALE GENOMIC DNA]</scope>
    <source>
        <strain evidence="2 3">NRRL B-1670</strain>
    </source>
</reference>
<proteinExistence type="predicted"/>
<evidence type="ECO:0000256" key="1">
    <source>
        <dbReference type="SAM" id="MobiDB-lite"/>
    </source>
</evidence>
<gene>
    <name evidence="2" type="ORF">CK936_23440</name>
</gene>
<feature type="region of interest" description="Disordered" evidence="1">
    <location>
        <begin position="56"/>
        <end position="77"/>
    </location>
</feature>
<dbReference type="AlphaFoldDB" id="A0A2A2D5F5"/>
<sequence length="77" mass="8644">MTSEPLLVTEDMAAEYTGRPGVTIRRWAHEGRIHRHGSGRGRVRYDLWSLPRKTRDELTGEITPGAPPPLPEGRRAA</sequence>
<accession>A0A2A2D5F5</accession>
<organism evidence="2 3">
    <name type="scientific">Streptomyces albireticuli</name>
    <dbReference type="NCBI Taxonomy" id="1940"/>
    <lineage>
        <taxon>Bacteria</taxon>
        <taxon>Bacillati</taxon>
        <taxon>Actinomycetota</taxon>
        <taxon>Actinomycetes</taxon>
        <taxon>Kitasatosporales</taxon>
        <taxon>Streptomycetaceae</taxon>
        <taxon>Streptomyces</taxon>
    </lineage>
</organism>
<dbReference type="Proteomes" id="UP000218944">
    <property type="component" value="Unassembled WGS sequence"/>
</dbReference>
<keyword evidence="2" id="KW-0238">DNA-binding</keyword>
<evidence type="ECO:0000313" key="2">
    <source>
        <dbReference type="EMBL" id="PAU46550.1"/>
    </source>
</evidence>
<comment type="caution">
    <text evidence="2">The sequence shown here is derived from an EMBL/GenBank/DDBJ whole genome shotgun (WGS) entry which is preliminary data.</text>
</comment>
<name>A0A2A2D5F5_9ACTN</name>
<protein>
    <submittedName>
        <fullName evidence="2">DNA-binding protein</fullName>
    </submittedName>
</protein>
<keyword evidence="3" id="KW-1185">Reference proteome</keyword>